<evidence type="ECO:0000313" key="2">
    <source>
        <dbReference type="EMBL" id="GAT53587.1"/>
    </source>
</evidence>
<feature type="region of interest" description="Disordered" evidence="1">
    <location>
        <begin position="1"/>
        <end position="70"/>
    </location>
</feature>
<protein>
    <submittedName>
        <fullName evidence="2">Uncharacterized protein</fullName>
    </submittedName>
</protein>
<name>A0ABQ0LSQ8_MYCCL</name>
<evidence type="ECO:0000256" key="1">
    <source>
        <dbReference type="SAM" id="MobiDB-lite"/>
    </source>
</evidence>
<feature type="compositionally biased region" description="Basic and acidic residues" evidence="1">
    <location>
        <begin position="30"/>
        <end position="41"/>
    </location>
</feature>
<accession>A0ABQ0LSQ8</accession>
<gene>
    <name evidence="2" type="ORF">MCHLO_10529</name>
</gene>
<dbReference type="Proteomes" id="UP000815677">
    <property type="component" value="Unassembled WGS sequence"/>
</dbReference>
<dbReference type="EMBL" id="DF848408">
    <property type="protein sequence ID" value="GAT53587.1"/>
    <property type="molecule type" value="Genomic_DNA"/>
</dbReference>
<keyword evidence="3" id="KW-1185">Reference proteome</keyword>
<sequence>MAPFNSGTRVDAKKSTSMRDSGPGCGGMEARARKASQEDLYGRWSTTPTLVPARAIHKKSERPRKSLCGQ</sequence>
<reference evidence="2" key="1">
    <citation type="submission" date="2014-09" db="EMBL/GenBank/DDBJ databases">
        <title>Genome sequence of the luminous mushroom Mycena chlorophos for searching fungal bioluminescence genes.</title>
        <authorList>
            <person name="Tanaka Y."/>
            <person name="Kasuga D."/>
            <person name="Oba Y."/>
            <person name="Hase S."/>
            <person name="Sato K."/>
            <person name="Oba Y."/>
            <person name="Sakakibara Y."/>
        </authorList>
    </citation>
    <scope>NUCLEOTIDE SEQUENCE</scope>
</reference>
<proteinExistence type="predicted"/>
<organism evidence="2 3">
    <name type="scientific">Mycena chlorophos</name>
    <name type="common">Agaric fungus</name>
    <name type="synonym">Agaricus chlorophos</name>
    <dbReference type="NCBI Taxonomy" id="658473"/>
    <lineage>
        <taxon>Eukaryota</taxon>
        <taxon>Fungi</taxon>
        <taxon>Dikarya</taxon>
        <taxon>Basidiomycota</taxon>
        <taxon>Agaricomycotina</taxon>
        <taxon>Agaricomycetes</taxon>
        <taxon>Agaricomycetidae</taxon>
        <taxon>Agaricales</taxon>
        <taxon>Marasmiineae</taxon>
        <taxon>Mycenaceae</taxon>
        <taxon>Mycena</taxon>
    </lineage>
</organism>
<evidence type="ECO:0000313" key="3">
    <source>
        <dbReference type="Proteomes" id="UP000815677"/>
    </source>
</evidence>